<dbReference type="EMBL" id="JBJYXY010000001">
    <property type="protein sequence ID" value="MFN2975475.1"/>
    <property type="molecule type" value="Genomic_DNA"/>
</dbReference>
<keyword evidence="1" id="KW-0472">Membrane</keyword>
<evidence type="ECO:0000256" key="1">
    <source>
        <dbReference type="SAM" id="Phobius"/>
    </source>
</evidence>
<protein>
    <recommendedName>
        <fullName evidence="4">Heme exporter protein D</fullName>
    </recommendedName>
</protein>
<comment type="caution">
    <text evidence="2">The sequence shown here is derived from an EMBL/GenBank/DDBJ whole genome shotgun (WGS) entry which is preliminary data.</text>
</comment>
<feature type="transmembrane region" description="Helical" evidence="1">
    <location>
        <begin position="12"/>
        <end position="30"/>
    </location>
</feature>
<evidence type="ECO:0008006" key="4">
    <source>
        <dbReference type="Google" id="ProtNLM"/>
    </source>
</evidence>
<keyword evidence="1" id="KW-0812">Transmembrane</keyword>
<accession>A0ABW9KKK2</accession>
<evidence type="ECO:0000313" key="2">
    <source>
        <dbReference type="EMBL" id="MFN2975475.1"/>
    </source>
</evidence>
<dbReference type="Proteomes" id="UP001634747">
    <property type="component" value="Unassembled WGS sequence"/>
</dbReference>
<keyword evidence="3" id="KW-1185">Reference proteome</keyword>
<reference evidence="2 3" key="1">
    <citation type="submission" date="2024-12" db="EMBL/GenBank/DDBJ databases">
        <authorList>
            <person name="Lee Y."/>
        </authorList>
    </citation>
    <scope>NUCLEOTIDE SEQUENCE [LARGE SCALE GENOMIC DNA]</scope>
    <source>
        <strain evidence="2 3">03SUJ4</strain>
    </source>
</reference>
<keyword evidence="1" id="KW-1133">Transmembrane helix</keyword>
<gene>
    <name evidence="2" type="ORF">ACK2TP_06850</name>
</gene>
<name>A0ABW9KKK2_9BACT</name>
<sequence length="48" mass="5432">MEYSAESIRFLHAAYALMALGQAAYVTFLVKRWNRVKLEAARAKSLDA</sequence>
<organism evidence="2 3">
    <name type="scientific">Terriglobus aquaticus</name>
    <dbReference type="NCBI Taxonomy" id="940139"/>
    <lineage>
        <taxon>Bacteria</taxon>
        <taxon>Pseudomonadati</taxon>
        <taxon>Acidobacteriota</taxon>
        <taxon>Terriglobia</taxon>
        <taxon>Terriglobales</taxon>
        <taxon>Acidobacteriaceae</taxon>
        <taxon>Terriglobus</taxon>
    </lineage>
</organism>
<dbReference type="RefSeq" id="WP_263413001.1">
    <property type="nucleotide sequence ID" value="NZ_BAABBH010000001.1"/>
</dbReference>
<proteinExistence type="predicted"/>
<evidence type="ECO:0000313" key="3">
    <source>
        <dbReference type="Proteomes" id="UP001634747"/>
    </source>
</evidence>